<gene>
    <name evidence="2" type="ORF">MNBD_GAMMA18-2250</name>
</gene>
<dbReference type="InterPro" id="IPR013429">
    <property type="entry name" value="Regulatory_FmdB_Zinc_ribbon"/>
</dbReference>
<dbReference type="PANTHER" id="PTHR34404:SF3">
    <property type="entry name" value="REGULATORY PROTEIN, FMDB FAMILY"/>
    <property type="match status" value="1"/>
</dbReference>
<sequence>MPFYEYRCQSCGHQVEVLQKLNDMPLEECSGCGGLKMKKLISASANVSSRKEAVACSASNSGGIPPCMSGGGCPSS</sequence>
<feature type="domain" description="Putative regulatory protein FmdB zinc ribbon" evidence="1">
    <location>
        <begin position="1"/>
        <end position="42"/>
    </location>
</feature>
<proteinExistence type="predicted"/>
<dbReference type="Pfam" id="PF09723">
    <property type="entry name" value="Zn_ribbon_8"/>
    <property type="match status" value="1"/>
</dbReference>
<dbReference type="AlphaFoldDB" id="A0A3B0Z487"/>
<dbReference type="EMBL" id="UOFP01000211">
    <property type="protein sequence ID" value="VAW88215.1"/>
    <property type="molecule type" value="Genomic_DNA"/>
</dbReference>
<accession>A0A3B0Z487</accession>
<dbReference type="SMART" id="SM00834">
    <property type="entry name" value="CxxC_CXXC_SSSS"/>
    <property type="match status" value="1"/>
</dbReference>
<dbReference type="PANTHER" id="PTHR34404">
    <property type="entry name" value="REGULATORY PROTEIN, FMDB FAMILY"/>
    <property type="match status" value="1"/>
</dbReference>
<name>A0A3B0Z487_9ZZZZ</name>
<protein>
    <recommendedName>
        <fullName evidence="1">Putative regulatory protein FmdB zinc ribbon domain-containing protein</fullName>
    </recommendedName>
</protein>
<reference evidence="2" key="1">
    <citation type="submission" date="2018-06" db="EMBL/GenBank/DDBJ databases">
        <authorList>
            <person name="Zhirakovskaya E."/>
        </authorList>
    </citation>
    <scope>NUCLEOTIDE SEQUENCE</scope>
</reference>
<dbReference type="NCBIfam" id="TIGR02605">
    <property type="entry name" value="CxxC_CxxC_SSSS"/>
    <property type="match status" value="1"/>
</dbReference>
<evidence type="ECO:0000313" key="2">
    <source>
        <dbReference type="EMBL" id="VAW88215.1"/>
    </source>
</evidence>
<evidence type="ECO:0000259" key="1">
    <source>
        <dbReference type="SMART" id="SM00834"/>
    </source>
</evidence>
<organism evidence="2">
    <name type="scientific">hydrothermal vent metagenome</name>
    <dbReference type="NCBI Taxonomy" id="652676"/>
    <lineage>
        <taxon>unclassified sequences</taxon>
        <taxon>metagenomes</taxon>
        <taxon>ecological metagenomes</taxon>
    </lineage>
</organism>